<dbReference type="InParanoid" id="A0A1Y2GAR0"/>
<dbReference type="OrthoDB" id="3223806at2759"/>
<gene>
    <name evidence="5" type="ORF">BCR41DRAFT_206550</name>
</gene>
<keyword evidence="2" id="KW-0053">Apoptosis</keyword>
<dbReference type="RefSeq" id="XP_021876316.1">
    <property type="nucleotide sequence ID" value="XM_022019927.1"/>
</dbReference>
<dbReference type="PANTHER" id="PTHR48104">
    <property type="entry name" value="METACASPASE-4"/>
    <property type="match status" value="1"/>
</dbReference>
<dbReference type="AlphaFoldDB" id="A0A1Y2GAR0"/>
<dbReference type="STRING" id="64571.A0A1Y2GAR0"/>
<dbReference type="SUPFAM" id="SSF52129">
    <property type="entry name" value="Caspase-like"/>
    <property type="match status" value="1"/>
</dbReference>
<keyword evidence="3" id="KW-0378">Hydrolase</keyword>
<sequence length="327" mass="36350">MSPTEVPPPPEGWAVRESPKKHVPSDFKLSNCQGRKRALFIGINYFGQQSELRGCINDAKNIKRFIIERFGFREEDTIMLTDDQEDPTRIPTHSNILEAMRWLVHDPQPNDSFFFHFSGHGGQARDEDGDEDDGHDETIYPVDHEQSGFIIDDTMHDIMVRPLPAGCRLTAIMDCCHSGSALDLPYIYSTQGNLKEPNKLADVGQGVLAAGMAYIQGDMQGVIRGLGGLGKKLMMSKDVDREAKSSPADCIMFSGCKDTQTSADAHEQGFGMTGAMTFSFISALTANPQQSYLELLNSIRDILRSKYEQKPQLSSSHPVNLNLIFTM</sequence>
<evidence type="ECO:0000313" key="5">
    <source>
        <dbReference type="EMBL" id="ORZ04039.1"/>
    </source>
</evidence>
<protein>
    <submittedName>
        <fullName evidence="5">Peptidase C14</fullName>
    </submittedName>
</protein>
<dbReference type="GO" id="GO:0006508">
    <property type="term" value="P:proteolysis"/>
    <property type="evidence" value="ECO:0007669"/>
    <property type="project" value="InterPro"/>
</dbReference>
<dbReference type="GO" id="GO:0005737">
    <property type="term" value="C:cytoplasm"/>
    <property type="evidence" value="ECO:0007669"/>
    <property type="project" value="TreeGrafter"/>
</dbReference>
<proteinExistence type="inferred from homology"/>
<evidence type="ECO:0000313" key="6">
    <source>
        <dbReference type="Proteomes" id="UP000193648"/>
    </source>
</evidence>
<dbReference type="PANTHER" id="PTHR48104:SF30">
    <property type="entry name" value="METACASPASE-1"/>
    <property type="match status" value="1"/>
</dbReference>
<feature type="domain" description="Peptidase C14 caspase" evidence="4">
    <location>
        <begin position="35"/>
        <end position="317"/>
    </location>
</feature>
<comment type="similarity">
    <text evidence="1">Belongs to the peptidase C14B family.</text>
</comment>
<dbReference type="FunCoup" id="A0A1Y2GAR0">
    <property type="interactions" value="417"/>
</dbReference>
<evidence type="ECO:0000256" key="1">
    <source>
        <dbReference type="ARBA" id="ARBA00009005"/>
    </source>
</evidence>
<evidence type="ECO:0000259" key="4">
    <source>
        <dbReference type="Pfam" id="PF00656"/>
    </source>
</evidence>
<dbReference type="InterPro" id="IPR029030">
    <property type="entry name" value="Caspase-like_dom_sf"/>
</dbReference>
<evidence type="ECO:0000256" key="3">
    <source>
        <dbReference type="ARBA" id="ARBA00022807"/>
    </source>
</evidence>
<dbReference type="GO" id="GO:0006915">
    <property type="term" value="P:apoptotic process"/>
    <property type="evidence" value="ECO:0007669"/>
    <property type="project" value="UniProtKB-KW"/>
</dbReference>
<name>A0A1Y2GAR0_9FUNG</name>
<dbReference type="Pfam" id="PF00656">
    <property type="entry name" value="Peptidase_C14"/>
    <property type="match status" value="1"/>
</dbReference>
<organism evidence="5 6">
    <name type="scientific">Lobosporangium transversale</name>
    <dbReference type="NCBI Taxonomy" id="64571"/>
    <lineage>
        <taxon>Eukaryota</taxon>
        <taxon>Fungi</taxon>
        <taxon>Fungi incertae sedis</taxon>
        <taxon>Mucoromycota</taxon>
        <taxon>Mortierellomycotina</taxon>
        <taxon>Mortierellomycetes</taxon>
        <taxon>Mortierellales</taxon>
        <taxon>Mortierellaceae</taxon>
        <taxon>Lobosporangium</taxon>
    </lineage>
</organism>
<keyword evidence="3" id="KW-0645">Protease</keyword>
<accession>A0A1Y2GAR0</accession>
<dbReference type="Gene3D" id="3.40.50.12660">
    <property type="match status" value="2"/>
</dbReference>
<dbReference type="EMBL" id="MCFF01000060">
    <property type="protein sequence ID" value="ORZ04039.1"/>
    <property type="molecule type" value="Genomic_DNA"/>
</dbReference>
<dbReference type="GeneID" id="33561771"/>
<evidence type="ECO:0000256" key="2">
    <source>
        <dbReference type="ARBA" id="ARBA00022703"/>
    </source>
</evidence>
<comment type="caution">
    <text evidence="5">The sequence shown here is derived from an EMBL/GenBank/DDBJ whole genome shotgun (WGS) entry which is preliminary data.</text>
</comment>
<dbReference type="Proteomes" id="UP000193648">
    <property type="component" value="Unassembled WGS sequence"/>
</dbReference>
<dbReference type="InterPro" id="IPR050452">
    <property type="entry name" value="Metacaspase"/>
</dbReference>
<reference evidence="5 6" key="1">
    <citation type="submission" date="2016-07" db="EMBL/GenBank/DDBJ databases">
        <title>Pervasive Adenine N6-methylation of Active Genes in Fungi.</title>
        <authorList>
            <consortium name="DOE Joint Genome Institute"/>
            <person name="Mondo S.J."/>
            <person name="Dannebaum R.O."/>
            <person name="Kuo R.C."/>
            <person name="Labutti K."/>
            <person name="Haridas S."/>
            <person name="Kuo A."/>
            <person name="Salamov A."/>
            <person name="Ahrendt S.R."/>
            <person name="Lipzen A."/>
            <person name="Sullivan W."/>
            <person name="Andreopoulos W.B."/>
            <person name="Clum A."/>
            <person name="Lindquist E."/>
            <person name="Daum C."/>
            <person name="Ramamoorthy G.K."/>
            <person name="Gryganskyi A."/>
            <person name="Culley D."/>
            <person name="Magnuson J.K."/>
            <person name="James T.Y."/>
            <person name="O'Malley M.A."/>
            <person name="Stajich J.E."/>
            <person name="Spatafora J.W."/>
            <person name="Visel A."/>
            <person name="Grigoriev I.V."/>
        </authorList>
    </citation>
    <scope>NUCLEOTIDE SEQUENCE [LARGE SCALE GENOMIC DNA]</scope>
    <source>
        <strain evidence="5 6">NRRL 3116</strain>
    </source>
</reference>
<dbReference type="GO" id="GO:0004197">
    <property type="term" value="F:cysteine-type endopeptidase activity"/>
    <property type="evidence" value="ECO:0007669"/>
    <property type="project" value="InterPro"/>
</dbReference>
<keyword evidence="6" id="KW-1185">Reference proteome</keyword>
<keyword evidence="3" id="KW-0788">Thiol protease</keyword>
<dbReference type="InterPro" id="IPR011600">
    <property type="entry name" value="Pept_C14_caspase"/>
</dbReference>